<accession>A0A2R7Y9I3</accession>
<gene>
    <name evidence="6" type="ORF">B9J98_01050</name>
</gene>
<evidence type="ECO:0000256" key="2">
    <source>
        <dbReference type="ARBA" id="ARBA00022676"/>
    </source>
</evidence>
<feature type="domain" description="Glycosyltransferase 2-like" evidence="5">
    <location>
        <begin position="9"/>
        <end position="115"/>
    </location>
</feature>
<dbReference type="Gene3D" id="3.90.550.10">
    <property type="entry name" value="Spore Coat Polysaccharide Biosynthesis Protein SpsA, Chain A"/>
    <property type="match status" value="1"/>
</dbReference>
<dbReference type="PANTHER" id="PTHR43179:SF12">
    <property type="entry name" value="GALACTOFURANOSYLTRANSFERASE GLFT2"/>
    <property type="match status" value="1"/>
</dbReference>
<evidence type="ECO:0000256" key="3">
    <source>
        <dbReference type="ARBA" id="ARBA00022679"/>
    </source>
</evidence>
<keyword evidence="2" id="KW-0328">Glycosyltransferase</keyword>
<feature type="transmembrane region" description="Helical" evidence="4">
    <location>
        <begin position="264"/>
        <end position="282"/>
    </location>
</feature>
<proteinExistence type="inferred from homology"/>
<sequence length="320" mass="35990">MNEKKKIAVMMLTLNSEKYFRAGVLDALERVLRNYEYELIVVDGGSSDGTVRMLREKFKERLRLVHSPVKNLALCRNLALSKAPKDSDYYCFVDSDIVLPDDFFKRLLPLFEDPKVGTAELRAVLGYPRRSLVSQYYSTVKTAQGSGIQEAVGGATTCIVIRPEVAAKIHLDERFRRAGEDVDLHLKVNELGYRTLVDMNEPTAMHVREPSLLEELRRMFHRGYARALNLRLHKGALGDGLGRAVLVTIVTFLCWTLAFVGIAFSVYIASLPLALLIVRHALKLTKPYRLDLAFVGLLISTAYLLGLSCGILRFWVVKAS</sequence>
<dbReference type="InterPro" id="IPR029044">
    <property type="entry name" value="Nucleotide-diphossugar_trans"/>
</dbReference>
<evidence type="ECO:0000256" key="1">
    <source>
        <dbReference type="ARBA" id="ARBA00006739"/>
    </source>
</evidence>
<name>A0A2R7Y9I3_9ARCH</name>
<keyword evidence="4" id="KW-0472">Membrane</keyword>
<dbReference type="EMBL" id="NDWU01000002">
    <property type="protein sequence ID" value="PUA34208.1"/>
    <property type="molecule type" value="Genomic_DNA"/>
</dbReference>
<dbReference type="GO" id="GO:0016757">
    <property type="term" value="F:glycosyltransferase activity"/>
    <property type="evidence" value="ECO:0007669"/>
    <property type="project" value="UniProtKB-KW"/>
</dbReference>
<reference evidence="6 7" key="1">
    <citation type="submission" date="2017-04" db="EMBL/GenBank/DDBJ databases">
        <title>Draft Aigarchaeota genome from a New Zealand hot spring.</title>
        <authorList>
            <person name="Reysenbach A.-L."/>
            <person name="Donaho J.A."/>
            <person name="Gerhart J."/>
            <person name="Kelley J.F."/>
            <person name="Kouba K."/>
            <person name="Podar M."/>
            <person name="Stott M."/>
        </authorList>
    </citation>
    <scope>NUCLEOTIDE SEQUENCE [LARGE SCALE GENOMIC DNA]</scope>
    <source>
        <strain evidence="6">NZ13_MG1</strain>
    </source>
</reference>
<dbReference type="AlphaFoldDB" id="A0A2R7Y9I3"/>
<comment type="caution">
    <text evidence="6">The sequence shown here is derived from an EMBL/GenBank/DDBJ whole genome shotgun (WGS) entry which is preliminary data.</text>
</comment>
<protein>
    <recommendedName>
        <fullName evidence="5">Glycosyltransferase 2-like domain-containing protein</fullName>
    </recommendedName>
</protein>
<dbReference type="PANTHER" id="PTHR43179">
    <property type="entry name" value="RHAMNOSYLTRANSFERASE WBBL"/>
    <property type="match status" value="1"/>
</dbReference>
<dbReference type="Pfam" id="PF00535">
    <property type="entry name" value="Glycos_transf_2"/>
    <property type="match status" value="1"/>
</dbReference>
<comment type="similarity">
    <text evidence="1">Belongs to the glycosyltransferase 2 family.</text>
</comment>
<keyword evidence="3" id="KW-0808">Transferase</keyword>
<evidence type="ECO:0000313" key="6">
    <source>
        <dbReference type="EMBL" id="PUA34208.1"/>
    </source>
</evidence>
<dbReference type="SUPFAM" id="SSF53448">
    <property type="entry name" value="Nucleotide-diphospho-sugar transferases"/>
    <property type="match status" value="1"/>
</dbReference>
<evidence type="ECO:0000313" key="7">
    <source>
        <dbReference type="Proteomes" id="UP000244066"/>
    </source>
</evidence>
<evidence type="ECO:0000256" key="4">
    <source>
        <dbReference type="SAM" id="Phobius"/>
    </source>
</evidence>
<dbReference type="Proteomes" id="UP000244066">
    <property type="component" value="Unassembled WGS sequence"/>
</dbReference>
<feature type="transmembrane region" description="Helical" evidence="4">
    <location>
        <begin position="294"/>
        <end position="316"/>
    </location>
</feature>
<organism evidence="6 7">
    <name type="scientific">Candidatus Terraquivivens tikiterensis</name>
    <dbReference type="NCBI Taxonomy" id="1980982"/>
    <lineage>
        <taxon>Archaea</taxon>
        <taxon>Nitrososphaerota</taxon>
        <taxon>Candidatus Wolframiiraptoraceae</taxon>
        <taxon>Candidatus Terraquivivens</taxon>
    </lineage>
</organism>
<keyword evidence="4" id="KW-0812">Transmembrane</keyword>
<dbReference type="InterPro" id="IPR001173">
    <property type="entry name" value="Glyco_trans_2-like"/>
</dbReference>
<evidence type="ECO:0000259" key="5">
    <source>
        <dbReference type="Pfam" id="PF00535"/>
    </source>
</evidence>
<keyword evidence="4" id="KW-1133">Transmembrane helix</keyword>